<dbReference type="OrthoDB" id="2507007at2759"/>
<dbReference type="EMBL" id="VDEP01000143">
    <property type="protein sequence ID" value="KAA1128256.1"/>
    <property type="molecule type" value="Genomic_DNA"/>
</dbReference>
<feature type="region of interest" description="Disordered" evidence="1">
    <location>
        <begin position="253"/>
        <end position="311"/>
    </location>
</feature>
<dbReference type="Proteomes" id="UP000324748">
    <property type="component" value="Unassembled WGS sequence"/>
</dbReference>
<evidence type="ECO:0000313" key="4">
    <source>
        <dbReference type="Proteomes" id="UP000324748"/>
    </source>
</evidence>
<feature type="compositionally biased region" description="Acidic residues" evidence="1">
    <location>
        <begin position="284"/>
        <end position="297"/>
    </location>
</feature>
<reference evidence="4 5" key="1">
    <citation type="submission" date="2019-05" db="EMBL/GenBank/DDBJ databases">
        <title>Emergence of the Ug99 lineage of the wheat stem rust pathogen through somatic hybridization.</title>
        <authorList>
            <person name="Li F."/>
            <person name="Upadhyaya N.M."/>
            <person name="Sperschneider J."/>
            <person name="Matny O."/>
            <person name="Nguyen-Phuc H."/>
            <person name="Mago R."/>
            <person name="Raley C."/>
            <person name="Miller M.E."/>
            <person name="Silverstein K.A.T."/>
            <person name="Henningsen E."/>
            <person name="Hirsch C.D."/>
            <person name="Visser B."/>
            <person name="Pretorius Z.A."/>
            <person name="Steffenson B.J."/>
            <person name="Schwessinger B."/>
            <person name="Dodds P.N."/>
            <person name="Figueroa M."/>
        </authorList>
    </citation>
    <scope>NUCLEOTIDE SEQUENCE [LARGE SCALE GENOMIC DNA]</scope>
    <source>
        <strain evidence="2">21-0</strain>
        <strain evidence="3 5">Ug99</strain>
    </source>
</reference>
<feature type="region of interest" description="Disordered" evidence="1">
    <location>
        <begin position="495"/>
        <end position="524"/>
    </location>
</feature>
<organism evidence="3 5">
    <name type="scientific">Puccinia graminis f. sp. tritici</name>
    <dbReference type="NCBI Taxonomy" id="56615"/>
    <lineage>
        <taxon>Eukaryota</taxon>
        <taxon>Fungi</taxon>
        <taxon>Dikarya</taxon>
        <taxon>Basidiomycota</taxon>
        <taxon>Pucciniomycotina</taxon>
        <taxon>Pucciniomycetes</taxon>
        <taxon>Pucciniales</taxon>
        <taxon>Pucciniaceae</taxon>
        <taxon>Puccinia</taxon>
    </lineage>
</organism>
<gene>
    <name evidence="2" type="ORF">PGT21_009274</name>
    <name evidence="3" type="ORF">PGTUg99_017585</name>
</gene>
<proteinExistence type="predicted"/>
<dbReference type="Proteomes" id="UP000325313">
    <property type="component" value="Unassembled WGS sequence"/>
</dbReference>
<dbReference type="EMBL" id="VSWC01000041">
    <property type="protein sequence ID" value="KAA1104066.1"/>
    <property type="molecule type" value="Genomic_DNA"/>
</dbReference>
<feature type="compositionally biased region" description="Polar residues" evidence="1">
    <location>
        <begin position="52"/>
        <end position="64"/>
    </location>
</feature>
<evidence type="ECO:0000313" key="2">
    <source>
        <dbReference type="EMBL" id="KAA1104066.1"/>
    </source>
</evidence>
<comment type="caution">
    <text evidence="3">The sequence shown here is derived from an EMBL/GenBank/DDBJ whole genome shotgun (WGS) entry which is preliminary data.</text>
</comment>
<name>A0A5B0RQL9_PUCGR</name>
<feature type="compositionally biased region" description="Polar residues" evidence="1">
    <location>
        <begin position="77"/>
        <end position="102"/>
    </location>
</feature>
<dbReference type="AlphaFoldDB" id="A0A5B0RQL9"/>
<evidence type="ECO:0000313" key="5">
    <source>
        <dbReference type="Proteomes" id="UP000325313"/>
    </source>
</evidence>
<feature type="region of interest" description="Disordered" evidence="1">
    <location>
        <begin position="1"/>
        <end position="141"/>
    </location>
</feature>
<sequence length="567" mass="62434">MTSAASTIPDPISRPSNPEPQPLPPPKKTKKKTKKTPSKKKSADVAAPVPQKSASHSQRQSDLPSTIDMLEDAASRMSRNSTTLPSGEQPGTNNVSANQSTAPGPLDGLHESLNNIAPKKSRKRLRTHEEDGQPRMPAPLPLDELMTHSVAELVAEARNRSKGAMSESDRTFFVNYFEEQRKMMVVKAIEREVSMEMVDVFLGKRQAIRRPNKWNRFLQTLAARKKFRGAGRGVGTSSAMSQVSALYKRMGKRLPSGEQPEPELTPSELALDDDPEEEGRGEGEGEGTLDDRDEIDEANNSASGGGVTQRGTVSLARAARQVEDYLRDWATQANTIAQTCNCEMILFAVSTHLGPNCFQLTKSTHRATRFVDLANDTDQPNTYQARFQASLVGLSVSEMINLMRGPSRVRNRPPNFTGPMNKLIASKTENIITKWPWTDNESRLAKQGFQMVLDPRMRTPRKMLQNPNRTLKVGAIKSLLLDIADDYIDIVRATGSSSPSQAQSSSTTDPSISSQNVSSSQPPLPCAPRLNSFAFSCLRSTLKAHVDGLIICFFPPCDLHKNRLMNV</sequence>
<accession>A0A5B0RQL9</accession>
<evidence type="ECO:0000256" key="1">
    <source>
        <dbReference type="SAM" id="MobiDB-lite"/>
    </source>
</evidence>
<evidence type="ECO:0000313" key="3">
    <source>
        <dbReference type="EMBL" id="KAA1128256.1"/>
    </source>
</evidence>
<feature type="compositionally biased region" description="Low complexity" evidence="1">
    <location>
        <begin position="496"/>
        <end position="521"/>
    </location>
</feature>
<feature type="compositionally biased region" description="Basic residues" evidence="1">
    <location>
        <begin position="27"/>
        <end position="40"/>
    </location>
</feature>
<feature type="compositionally biased region" description="Pro residues" evidence="1">
    <location>
        <begin position="17"/>
        <end position="26"/>
    </location>
</feature>
<protein>
    <submittedName>
        <fullName evidence="3">Uncharacterized protein</fullName>
    </submittedName>
</protein>
<keyword evidence="4" id="KW-1185">Reference proteome</keyword>